<name>A0ABT0Y818_9ACTN</name>
<gene>
    <name evidence="1" type="ORF">LXN57_31920</name>
</gene>
<evidence type="ECO:0000313" key="2">
    <source>
        <dbReference type="Proteomes" id="UP001523216"/>
    </source>
</evidence>
<organism evidence="1 2">
    <name type="scientific">Paractinoplanes hotanensis</name>
    <dbReference type="NCBI Taxonomy" id="2906497"/>
    <lineage>
        <taxon>Bacteria</taxon>
        <taxon>Bacillati</taxon>
        <taxon>Actinomycetota</taxon>
        <taxon>Actinomycetes</taxon>
        <taxon>Micromonosporales</taxon>
        <taxon>Micromonosporaceae</taxon>
        <taxon>Paractinoplanes</taxon>
    </lineage>
</organism>
<keyword evidence="2" id="KW-1185">Reference proteome</keyword>
<dbReference type="EMBL" id="JAMQOL010000047">
    <property type="protein sequence ID" value="MCM4082183.1"/>
    <property type="molecule type" value="Genomic_DNA"/>
</dbReference>
<sequence>MTLPPLRDVPREVARLAALRVQAGDNVREQHVVSRSLLQKFADGHRQLHAMSVSDRTAKVIRRGPRGLGKIPNFVPQASLSAEQLWGETERQIPALLHQCDTDAILGDPEATAAIRDLIALHYVRNRSLRRAHQHAYGSSREAAKRALQGQPEYVEDFQRRFGRPPRGNEDLEFFFEMVLARSWDTDFRDGLLLRFSVERLFMVCREWMSERPIQIVHPKSGEFLIGDAPVITLGAQGQIGVALGDAEQIFMPLTPRSLLAFGPSAVGQVPEASVNQLNAFQVRAAHEFVFVRPGSGLEQFVRDTRFGPAIA</sequence>
<accession>A0ABT0Y818</accession>
<comment type="caution">
    <text evidence="1">The sequence shown here is derived from an EMBL/GenBank/DDBJ whole genome shotgun (WGS) entry which is preliminary data.</text>
</comment>
<dbReference type="Pfam" id="PF14022">
    <property type="entry name" value="DUF4238"/>
    <property type="match status" value="1"/>
</dbReference>
<reference evidence="1 2" key="1">
    <citation type="submission" date="2022-06" db="EMBL/GenBank/DDBJ databases">
        <title>Actinoplanes abujensis sp. nov., isolated from Nigerian arid soil.</title>
        <authorList>
            <person name="Ding P."/>
        </authorList>
    </citation>
    <scope>NUCLEOTIDE SEQUENCE [LARGE SCALE GENOMIC DNA]</scope>
    <source>
        <strain evidence="2">TRM88002</strain>
    </source>
</reference>
<dbReference type="RefSeq" id="WP_251801903.1">
    <property type="nucleotide sequence ID" value="NZ_JAMQOL010000047.1"/>
</dbReference>
<dbReference type="Proteomes" id="UP001523216">
    <property type="component" value="Unassembled WGS sequence"/>
</dbReference>
<proteinExistence type="predicted"/>
<dbReference type="InterPro" id="IPR025332">
    <property type="entry name" value="DUF4238"/>
</dbReference>
<protein>
    <submittedName>
        <fullName evidence="1">DUF4238 domain-containing protein</fullName>
    </submittedName>
</protein>
<evidence type="ECO:0000313" key="1">
    <source>
        <dbReference type="EMBL" id="MCM4082183.1"/>
    </source>
</evidence>